<accession>A0A7X0RMX2</accession>
<dbReference type="EMBL" id="JACJVP010000008">
    <property type="protein sequence ID" value="MBB6670482.1"/>
    <property type="molecule type" value="Genomic_DNA"/>
</dbReference>
<feature type="domain" description="YdhG-like" evidence="1">
    <location>
        <begin position="42"/>
        <end position="133"/>
    </location>
</feature>
<sequence>MKNNVIFSRFATPCAGGEHELSSKTKFETTDAYIGTFPKDVQDGLEQIRQTIQQAVPEAEEVISYQLPAFQYHGMLIYYSAYKNHYSLSFPPPFRIFEVFQTQLAPYEVSKTTIQLPMDQPLPLDLVGELAKYRAQENAEKAKKKKK</sequence>
<proteinExistence type="predicted"/>
<dbReference type="AlphaFoldDB" id="A0A7X0RMX2"/>
<evidence type="ECO:0000259" key="1">
    <source>
        <dbReference type="Pfam" id="PF08818"/>
    </source>
</evidence>
<comment type="caution">
    <text evidence="2">The sequence shown here is derived from an EMBL/GenBank/DDBJ whole genome shotgun (WGS) entry which is preliminary data.</text>
</comment>
<evidence type="ECO:0000313" key="2">
    <source>
        <dbReference type="EMBL" id="MBB6670482.1"/>
    </source>
</evidence>
<name>A0A7X0RMX2_9BACL</name>
<evidence type="ECO:0000313" key="3">
    <source>
        <dbReference type="Proteomes" id="UP000547209"/>
    </source>
</evidence>
<organism evidence="2 3">
    <name type="scientific">Cohnella nanjingensis</name>
    <dbReference type="NCBI Taxonomy" id="1387779"/>
    <lineage>
        <taxon>Bacteria</taxon>
        <taxon>Bacillati</taxon>
        <taxon>Bacillota</taxon>
        <taxon>Bacilli</taxon>
        <taxon>Bacillales</taxon>
        <taxon>Paenibacillaceae</taxon>
        <taxon>Cohnella</taxon>
    </lineage>
</organism>
<reference evidence="2 3" key="1">
    <citation type="submission" date="2020-08" db="EMBL/GenBank/DDBJ databases">
        <title>Cohnella phylogeny.</title>
        <authorList>
            <person name="Dunlap C."/>
        </authorList>
    </citation>
    <scope>NUCLEOTIDE SEQUENCE [LARGE SCALE GENOMIC DNA]</scope>
    <source>
        <strain evidence="2 3">DSM 28246</strain>
    </source>
</reference>
<keyword evidence="3" id="KW-1185">Reference proteome</keyword>
<dbReference type="SUPFAM" id="SSF159888">
    <property type="entry name" value="YdhG-like"/>
    <property type="match status" value="1"/>
</dbReference>
<dbReference type="Proteomes" id="UP000547209">
    <property type="component" value="Unassembled WGS sequence"/>
</dbReference>
<dbReference type="InterPro" id="IPR014922">
    <property type="entry name" value="YdhG-like"/>
</dbReference>
<dbReference type="Gene3D" id="3.90.1150.200">
    <property type="match status" value="1"/>
</dbReference>
<gene>
    <name evidence="2" type="ORF">H7C19_07250</name>
</gene>
<protein>
    <submittedName>
        <fullName evidence="2">DUF1801 domain-containing protein</fullName>
    </submittedName>
</protein>
<dbReference type="Pfam" id="PF08818">
    <property type="entry name" value="DUF1801"/>
    <property type="match status" value="1"/>
</dbReference>